<dbReference type="AlphaFoldDB" id="A0A6A5ZFD8"/>
<evidence type="ECO:0000313" key="1">
    <source>
        <dbReference type="EMBL" id="KAF2117653.1"/>
    </source>
</evidence>
<keyword evidence="2" id="KW-1185">Reference proteome</keyword>
<organism evidence="1 2">
    <name type="scientific">Lophiotrema nucula</name>
    <dbReference type="NCBI Taxonomy" id="690887"/>
    <lineage>
        <taxon>Eukaryota</taxon>
        <taxon>Fungi</taxon>
        <taxon>Dikarya</taxon>
        <taxon>Ascomycota</taxon>
        <taxon>Pezizomycotina</taxon>
        <taxon>Dothideomycetes</taxon>
        <taxon>Pleosporomycetidae</taxon>
        <taxon>Pleosporales</taxon>
        <taxon>Lophiotremataceae</taxon>
        <taxon>Lophiotrema</taxon>
    </lineage>
</organism>
<sequence>MQIRIVPYELVANDIEATHAAESAHDAEYKQAFNTCFHGLHEIEPLIPNTNIFQHASPPLGPYAYTLYLLLLAESQNLQDYHIIQIPTFLLEDLMLCHSSWVNTSNISDELLDDVAEAWLSCKSGRELEKCFDGKKEWFIRLDQNSPKDSPLVRGSVRSLQEVIKKLCSSMRAYGSLHREVDEATQAGREVKVNMVLNPWNKNMDPGYEFRVFVPPPAARGPKTPKNSFIKDFKIAAISQYRWSKPFYTRRDWNMTDEQLAERVYCEAQDILTAILHFAADTLDIQTLADLYKHGFTFDVSLQDASMVQLIEINPFGALSGCGGCLYNWIHDARLLYGLENEVVFAITQESNDDGPVCCC</sequence>
<accession>A0A6A5ZFD8</accession>
<evidence type="ECO:0000313" key="2">
    <source>
        <dbReference type="Proteomes" id="UP000799770"/>
    </source>
</evidence>
<dbReference type="EMBL" id="ML977318">
    <property type="protein sequence ID" value="KAF2117653.1"/>
    <property type="molecule type" value="Genomic_DNA"/>
</dbReference>
<reference evidence="1" key="1">
    <citation type="journal article" date="2020" name="Stud. Mycol.">
        <title>101 Dothideomycetes genomes: a test case for predicting lifestyles and emergence of pathogens.</title>
        <authorList>
            <person name="Haridas S."/>
            <person name="Albert R."/>
            <person name="Binder M."/>
            <person name="Bloem J."/>
            <person name="Labutti K."/>
            <person name="Salamov A."/>
            <person name="Andreopoulos B."/>
            <person name="Baker S."/>
            <person name="Barry K."/>
            <person name="Bills G."/>
            <person name="Bluhm B."/>
            <person name="Cannon C."/>
            <person name="Castanera R."/>
            <person name="Culley D."/>
            <person name="Daum C."/>
            <person name="Ezra D."/>
            <person name="Gonzalez J."/>
            <person name="Henrissat B."/>
            <person name="Kuo A."/>
            <person name="Liang C."/>
            <person name="Lipzen A."/>
            <person name="Lutzoni F."/>
            <person name="Magnuson J."/>
            <person name="Mondo S."/>
            <person name="Nolan M."/>
            <person name="Ohm R."/>
            <person name="Pangilinan J."/>
            <person name="Park H.-J."/>
            <person name="Ramirez L."/>
            <person name="Alfaro M."/>
            <person name="Sun H."/>
            <person name="Tritt A."/>
            <person name="Yoshinaga Y."/>
            <person name="Zwiers L.-H."/>
            <person name="Turgeon B."/>
            <person name="Goodwin S."/>
            <person name="Spatafora J."/>
            <person name="Crous P."/>
            <person name="Grigoriev I."/>
        </authorList>
    </citation>
    <scope>NUCLEOTIDE SEQUENCE</scope>
    <source>
        <strain evidence="1">CBS 627.86</strain>
    </source>
</reference>
<evidence type="ECO:0008006" key="3">
    <source>
        <dbReference type="Google" id="ProtNLM"/>
    </source>
</evidence>
<dbReference type="OrthoDB" id="360540at2759"/>
<name>A0A6A5ZFD8_9PLEO</name>
<dbReference type="Proteomes" id="UP000799770">
    <property type="component" value="Unassembled WGS sequence"/>
</dbReference>
<proteinExistence type="predicted"/>
<gene>
    <name evidence="1" type="ORF">BDV96DRAFT_644004</name>
</gene>
<protein>
    <recommendedName>
        <fullName evidence="3">Cell division cycle protein 123</fullName>
    </recommendedName>
</protein>